<evidence type="ECO:0000256" key="2">
    <source>
        <dbReference type="ARBA" id="ARBA00022741"/>
    </source>
</evidence>
<sequence length="221" mass="24291">MDKRGASLPVKGFFMLHANQLTCVYEERVLFESLSFTVESGEVVQIAGANGSGKTSLLRLLAGLTQPDNGDVFWGGERLSRARDTFHQQLLWIGHKPGVKTALTAEENLRLFYPRSTLEERETALAAIGLAGFEDLPLFQLSAGQQRRSALARLWLSDAALWILDEPLAALDVSAIEILTRRLETHVHRGGSVVLTTHQPLRSLNCPLRVLTLSGGEAYVS</sequence>
<dbReference type="InterPro" id="IPR003439">
    <property type="entry name" value="ABC_transporter-like_ATP-bd"/>
</dbReference>
<gene>
    <name evidence="8" type="primary">ccmA</name>
    <name evidence="8" type="ORF">G163CM_18120</name>
</gene>
<proteinExistence type="predicted"/>
<evidence type="ECO:0000313" key="9">
    <source>
        <dbReference type="Proteomes" id="UP001199659"/>
    </source>
</evidence>
<accession>A0ABY3S4S1</accession>
<dbReference type="SMART" id="SM00382">
    <property type="entry name" value="AAA"/>
    <property type="match status" value="1"/>
</dbReference>
<dbReference type="PANTHER" id="PTHR43499">
    <property type="entry name" value="ABC TRANSPORTER I FAMILY MEMBER 1"/>
    <property type="match status" value="1"/>
</dbReference>
<keyword evidence="5" id="KW-1278">Translocase</keyword>
<dbReference type="NCBIfam" id="TIGR01189">
    <property type="entry name" value="ccmA"/>
    <property type="match status" value="1"/>
</dbReference>
<feature type="domain" description="AAA+ ATPase" evidence="7">
    <location>
        <begin position="40"/>
        <end position="217"/>
    </location>
</feature>
<protein>
    <submittedName>
        <fullName evidence="8">Cytochrome c biogenesis ATP-binding export protein CcmA</fullName>
    </submittedName>
</protein>
<dbReference type="Pfam" id="PF00005">
    <property type="entry name" value="ABC_tran"/>
    <property type="match status" value="1"/>
</dbReference>
<keyword evidence="4 8" id="KW-0067">ATP-binding</keyword>
<dbReference type="PANTHER" id="PTHR43499:SF1">
    <property type="entry name" value="ABC TRANSPORTER I FAMILY MEMBER 1"/>
    <property type="match status" value="1"/>
</dbReference>
<dbReference type="Gene3D" id="3.40.50.300">
    <property type="entry name" value="P-loop containing nucleotide triphosphate hydrolases"/>
    <property type="match status" value="1"/>
</dbReference>
<dbReference type="NCBIfam" id="NF010061">
    <property type="entry name" value="PRK13538.1"/>
    <property type="match status" value="1"/>
</dbReference>
<evidence type="ECO:0000256" key="4">
    <source>
        <dbReference type="ARBA" id="ARBA00022840"/>
    </source>
</evidence>
<dbReference type="InterPro" id="IPR027417">
    <property type="entry name" value="P-loop_NTPase"/>
</dbReference>
<evidence type="ECO:0000256" key="6">
    <source>
        <dbReference type="ARBA" id="ARBA00023136"/>
    </source>
</evidence>
<organism evidence="8 9">
    <name type="scientific">Pseudocitrobacter corydidari</name>
    <dbReference type="NCBI Taxonomy" id="2891570"/>
    <lineage>
        <taxon>Bacteria</taxon>
        <taxon>Pseudomonadati</taxon>
        <taxon>Pseudomonadota</taxon>
        <taxon>Gammaproteobacteria</taxon>
        <taxon>Enterobacterales</taxon>
        <taxon>Enterobacteriaceae</taxon>
        <taxon>Pseudocitrobacter</taxon>
    </lineage>
</organism>
<name>A0ABY3S4S1_9ENTR</name>
<keyword evidence="2" id="KW-0547">Nucleotide-binding</keyword>
<evidence type="ECO:0000256" key="1">
    <source>
        <dbReference type="ARBA" id="ARBA00022448"/>
    </source>
</evidence>
<keyword evidence="3" id="KW-0201">Cytochrome c-type biogenesis</keyword>
<dbReference type="Proteomes" id="UP001199659">
    <property type="component" value="Chromosome"/>
</dbReference>
<keyword evidence="1" id="KW-0813">Transport</keyword>
<evidence type="ECO:0000256" key="5">
    <source>
        <dbReference type="ARBA" id="ARBA00022967"/>
    </source>
</evidence>
<dbReference type="InterPro" id="IPR005895">
    <property type="entry name" value="ABC_transptr_haem_export_CcmA"/>
</dbReference>
<dbReference type="GO" id="GO:0005524">
    <property type="term" value="F:ATP binding"/>
    <property type="evidence" value="ECO:0007669"/>
    <property type="project" value="UniProtKB-KW"/>
</dbReference>
<evidence type="ECO:0000313" key="8">
    <source>
        <dbReference type="EMBL" id="UGS41111.1"/>
    </source>
</evidence>
<dbReference type="SUPFAM" id="SSF52540">
    <property type="entry name" value="P-loop containing nucleoside triphosphate hydrolases"/>
    <property type="match status" value="1"/>
</dbReference>
<keyword evidence="6" id="KW-0472">Membrane</keyword>
<dbReference type="InterPro" id="IPR003593">
    <property type="entry name" value="AAA+_ATPase"/>
</dbReference>
<dbReference type="EMBL" id="CP087880">
    <property type="protein sequence ID" value="UGS41111.1"/>
    <property type="molecule type" value="Genomic_DNA"/>
</dbReference>
<keyword evidence="9" id="KW-1185">Reference proteome</keyword>
<reference evidence="8 9" key="1">
    <citation type="journal article" date="2022" name="Int. J. Syst. Evol. Microbiol.">
        <title>Pseudocitrobacter corydidari sp. nov., isolated from the Asian emerald cockroach Corydidarum magnifica.</title>
        <authorList>
            <person name="Guzman J."/>
            <person name="Poehlein A."/>
            <person name="Glaeser S.P."/>
            <person name="Schwengers O."/>
            <person name="Blom J."/>
            <person name="Hollensteiner J."/>
            <person name="Kampfer P."/>
            <person name="Vilcinskas A."/>
        </authorList>
    </citation>
    <scope>NUCLEOTIDE SEQUENCE [LARGE SCALE GENOMIC DNA]</scope>
    <source>
        <strain evidence="8">G163CM</strain>
    </source>
</reference>
<evidence type="ECO:0000259" key="7">
    <source>
        <dbReference type="SMART" id="SM00382"/>
    </source>
</evidence>
<evidence type="ECO:0000256" key="3">
    <source>
        <dbReference type="ARBA" id="ARBA00022748"/>
    </source>
</evidence>